<accession>A0A5N6PZ77</accession>
<dbReference type="InterPro" id="IPR025886">
    <property type="entry name" value="PP2-like"/>
</dbReference>
<feature type="region of interest" description="Disordered" evidence="1">
    <location>
        <begin position="13"/>
        <end position="60"/>
    </location>
</feature>
<proteinExistence type="predicted"/>
<dbReference type="EMBL" id="SZYD01000001">
    <property type="protein sequence ID" value="KAD7477679.1"/>
    <property type="molecule type" value="Genomic_DNA"/>
</dbReference>
<dbReference type="Proteomes" id="UP000326396">
    <property type="component" value="Linkage Group LG1"/>
</dbReference>
<dbReference type="Pfam" id="PF14299">
    <property type="entry name" value="PP2"/>
    <property type="match status" value="2"/>
</dbReference>
<evidence type="ECO:0000256" key="1">
    <source>
        <dbReference type="SAM" id="MobiDB-lite"/>
    </source>
</evidence>
<evidence type="ECO:0000313" key="3">
    <source>
        <dbReference type="Proteomes" id="UP000326396"/>
    </source>
</evidence>
<name>A0A5N6PZ77_9ASTR</name>
<feature type="region of interest" description="Disordered" evidence="1">
    <location>
        <begin position="103"/>
        <end position="127"/>
    </location>
</feature>
<comment type="caution">
    <text evidence="2">The sequence shown here is derived from an EMBL/GenBank/DDBJ whole genome shotgun (WGS) entry which is preliminary data.</text>
</comment>
<dbReference type="AlphaFoldDB" id="A0A5N6PZ77"/>
<sequence length="579" mass="66471">MVDDAVTTKLTSLYTPSSPAAKKGELGTDSVTASASKRQRNEDEDNVSERSPAIQVTYKRQKKNKPAEVAIVDEEEVEQVNVEDVEKEIEVIADKEVEESAEKVTAKEVTTSESQEIEQKEKQAQKDQIQMGGVEKEIGIDISDAQKQEELEIELKIQEAYELKKYEEQIALQIQETYGVPLDYERLIKTAMPPLIYTSQEELKTLLSKGVILNMGKTWVSVNKNGEHCEMISAAECLEPIESLYNSYSHEYNSRFTMGTYIAFNKNFKTRIRTQFLSSNTIYTVNIVFKLINMNPKIKSPYVALKYHLLGNTQSFVVSLANEREDGWLMAELYVLTIESRNVDLEIIFECSRNHFSSVLVVEGIEFRPMEKVEDETLEDEKVDMQPNLNLDTFWEQKLPLDYEEILKWLKDEVKWTTKKELYFLLCEGFPINNGQEWFYLSKDGKKCGMLPARTTLQNDKWRWLSIPETRFGEAVVLNDERFAIVSEIKSQLLSPQTRYACYLVYQLPENHHVSDVPITENERPSVSFDGQSTMSMVMDQPCAPVFSVSDVMALPEMTCVPSIEEMSDDWANDFSLQN</sequence>
<evidence type="ECO:0000313" key="2">
    <source>
        <dbReference type="EMBL" id="KAD7477679.1"/>
    </source>
</evidence>
<protein>
    <submittedName>
        <fullName evidence="2">Uncharacterized protein</fullName>
    </submittedName>
</protein>
<dbReference type="PANTHER" id="PTHR32278:SF135">
    <property type="entry name" value="F-BOX PROTEIN PP2-B12"/>
    <property type="match status" value="1"/>
</dbReference>
<keyword evidence="3" id="KW-1185">Reference proteome</keyword>
<reference evidence="2 3" key="1">
    <citation type="submission" date="2019-05" db="EMBL/GenBank/DDBJ databases">
        <title>Mikania micrantha, genome provides insights into the molecular mechanism of rapid growth.</title>
        <authorList>
            <person name="Liu B."/>
        </authorList>
    </citation>
    <scope>NUCLEOTIDE SEQUENCE [LARGE SCALE GENOMIC DNA]</scope>
    <source>
        <strain evidence="2">NLD-2019</strain>
        <tissue evidence="2">Leaf</tissue>
    </source>
</reference>
<gene>
    <name evidence="2" type="ORF">E3N88_00815</name>
</gene>
<organism evidence="2 3">
    <name type="scientific">Mikania micrantha</name>
    <name type="common">bitter vine</name>
    <dbReference type="NCBI Taxonomy" id="192012"/>
    <lineage>
        <taxon>Eukaryota</taxon>
        <taxon>Viridiplantae</taxon>
        <taxon>Streptophyta</taxon>
        <taxon>Embryophyta</taxon>
        <taxon>Tracheophyta</taxon>
        <taxon>Spermatophyta</taxon>
        <taxon>Magnoliopsida</taxon>
        <taxon>eudicotyledons</taxon>
        <taxon>Gunneridae</taxon>
        <taxon>Pentapetalae</taxon>
        <taxon>asterids</taxon>
        <taxon>campanulids</taxon>
        <taxon>Asterales</taxon>
        <taxon>Asteraceae</taxon>
        <taxon>Asteroideae</taxon>
        <taxon>Heliantheae alliance</taxon>
        <taxon>Eupatorieae</taxon>
        <taxon>Mikania</taxon>
    </lineage>
</organism>
<dbReference type="PANTHER" id="PTHR32278">
    <property type="entry name" value="F-BOX DOMAIN-CONTAINING PROTEIN"/>
    <property type="match status" value="1"/>
</dbReference>